<comment type="caution">
    <text evidence="2">The sequence shown here is derived from an EMBL/GenBank/DDBJ whole genome shotgun (WGS) entry which is preliminary data.</text>
</comment>
<evidence type="ECO:0000313" key="2">
    <source>
        <dbReference type="EMBL" id="CAD2130439.1"/>
    </source>
</evidence>
<evidence type="ECO:0000259" key="1">
    <source>
        <dbReference type="PROSITE" id="PS50181"/>
    </source>
</evidence>
<proteinExistence type="predicted"/>
<sequence>MYYHLPSEVHLDIVKCLNFNQLFFVKQVNRYFSSFIDSTFWFHEQHERENGQLHYKVVDFKELGCYVVHSPVDNELLEKWQFAIDKQIRLYASSGRWDRLKYYHVLRLTEESRHLILQLPQYPENIEEMKIIRFWLIQLFNCGFEEVNFTFATFNHQMIKLLFKDDKTISTKFLTKRAMIHDRVPRLRTIFKNNLTIFESLEIQLSGYSEQYDVLFHLFLTARIPYVFLDHPRHNTLYKLIMNYIETSTDFHLMVDKFKFHYLNWRPFTVSERAENVEKKRFNGYGFTKYELSNIHNPNVKFLVQWIHINNLNVEVQPCILIERMKGQEIKPLLVEYN</sequence>
<dbReference type="AlphaFoldDB" id="A0A6V7TPW9"/>
<organism evidence="2 3">
    <name type="scientific">Meloidogyne enterolobii</name>
    <name type="common">Root-knot nematode worm</name>
    <name type="synonym">Meloidogyne mayaguensis</name>
    <dbReference type="NCBI Taxonomy" id="390850"/>
    <lineage>
        <taxon>Eukaryota</taxon>
        <taxon>Metazoa</taxon>
        <taxon>Ecdysozoa</taxon>
        <taxon>Nematoda</taxon>
        <taxon>Chromadorea</taxon>
        <taxon>Rhabditida</taxon>
        <taxon>Tylenchina</taxon>
        <taxon>Tylenchomorpha</taxon>
        <taxon>Tylenchoidea</taxon>
        <taxon>Meloidogynidae</taxon>
        <taxon>Meloidogyninae</taxon>
        <taxon>Meloidogyne</taxon>
    </lineage>
</organism>
<evidence type="ECO:0000313" key="3">
    <source>
        <dbReference type="Proteomes" id="UP000580250"/>
    </source>
</evidence>
<dbReference type="EMBL" id="CAJEWN010000009">
    <property type="protein sequence ID" value="CAD2130439.1"/>
    <property type="molecule type" value="Genomic_DNA"/>
</dbReference>
<accession>A0A6V7TPW9</accession>
<dbReference type="Proteomes" id="UP000580250">
    <property type="component" value="Unassembled WGS sequence"/>
</dbReference>
<protein>
    <recommendedName>
        <fullName evidence="1">F-box domain-containing protein</fullName>
    </recommendedName>
</protein>
<dbReference type="SMART" id="SM00256">
    <property type="entry name" value="FBOX"/>
    <property type="match status" value="1"/>
</dbReference>
<gene>
    <name evidence="2" type="ORF">MENT_LOCUS2987</name>
</gene>
<feature type="domain" description="F-box" evidence="1">
    <location>
        <begin position="1"/>
        <end position="45"/>
    </location>
</feature>
<dbReference type="InterPro" id="IPR001810">
    <property type="entry name" value="F-box_dom"/>
</dbReference>
<name>A0A6V7TPW9_MELEN</name>
<dbReference type="PROSITE" id="PS50181">
    <property type="entry name" value="FBOX"/>
    <property type="match status" value="1"/>
</dbReference>
<reference evidence="2 3" key="1">
    <citation type="submission" date="2020-08" db="EMBL/GenBank/DDBJ databases">
        <authorList>
            <person name="Koutsovoulos G."/>
            <person name="Danchin GJ E."/>
        </authorList>
    </citation>
    <scope>NUCLEOTIDE SEQUENCE [LARGE SCALE GENOMIC DNA]</scope>
</reference>